<evidence type="ECO:0000256" key="5">
    <source>
        <dbReference type="PIRSR" id="PIRSR604294-1"/>
    </source>
</evidence>
<feature type="binding site" evidence="5">
    <location>
        <position position="536"/>
    </location>
    <ligand>
        <name>Fe cation</name>
        <dbReference type="ChEBI" id="CHEBI:24875"/>
        <note>catalytic</note>
    </ligand>
</feature>
<organism evidence="6 7">
    <name type="scientific">Chironomus riparius</name>
    <dbReference type="NCBI Taxonomy" id="315576"/>
    <lineage>
        <taxon>Eukaryota</taxon>
        <taxon>Metazoa</taxon>
        <taxon>Ecdysozoa</taxon>
        <taxon>Arthropoda</taxon>
        <taxon>Hexapoda</taxon>
        <taxon>Insecta</taxon>
        <taxon>Pterygota</taxon>
        <taxon>Neoptera</taxon>
        <taxon>Endopterygota</taxon>
        <taxon>Diptera</taxon>
        <taxon>Nematocera</taxon>
        <taxon>Chironomoidea</taxon>
        <taxon>Chironomidae</taxon>
        <taxon>Chironominae</taxon>
        <taxon>Chironomus</taxon>
    </lineage>
</organism>
<dbReference type="EMBL" id="OU895877">
    <property type="protein sequence ID" value="CAG9798899.1"/>
    <property type="molecule type" value="Genomic_DNA"/>
</dbReference>
<evidence type="ECO:0000256" key="1">
    <source>
        <dbReference type="ARBA" id="ARBA00006787"/>
    </source>
</evidence>
<dbReference type="GO" id="GO:0010436">
    <property type="term" value="F:carotenoid dioxygenase activity"/>
    <property type="evidence" value="ECO:0007669"/>
    <property type="project" value="TreeGrafter"/>
</dbReference>
<dbReference type="GO" id="GO:0046872">
    <property type="term" value="F:metal ion binding"/>
    <property type="evidence" value="ECO:0007669"/>
    <property type="project" value="UniProtKB-KW"/>
</dbReference>
<gene>
    <name evidence="6" type="ORF">CHIRRI_LOCUS1874</name>
</gene>
<evidence type="ECO:0000313" key="7">
    <source>
        <dbReference type="Proteomes" id="UP001153620"/>
    </source>
</evidence>
<dbReference type="GO" id="GO:0016121">
    <property type="term" value="P:carotene catabolic process"/>
    <property type="evidence" value="ECO:0007669"/>
    <property type="project" value="TreeGrafter"/>
</dbReference>
<dbReference type="PANTHER" id="PTHR10543:SF24">
    <property type="entry name" value="CAROTENOID ISOMEROOXYGENASE"/>
    <property type="match status" value="1"/>
</dbReference>
<dbReference type="Proteomes" id="UP001153620">
    <property type="component" value="Chromosome 1"/>
</dbReference>
<reference evidence="6" key="1">
    <citation type="submission" date="2022-01" db="EMBL/GenBank/DDBJ databases">
        <authorList>
            <person name="King R."/>
        </authorList>
    </citation>
    <scope>NUCLEOTIDE SEQUENCE</scope>
</reference>
<dbReference type="InterPro" id="IPR004294">
    <property type="entry name" value="Carotenoid_Oase"/>
</dbReference>
<evidence type="ECO:0000256" key="3">
    <source>
        <dbReference type="ARBA" id="ARBA00023002"/>
    </source>
</evidence>
<evidence type="ECO:0000313" key="6">
    <source>
        <dbReference type="EMBL" id="CAG9798899.1"/>
    </source>
</evidence>
<feature type="binding site" evidence="5">
    <location>
        <position position="321"/>
    </location>
    <ligand>
        <name>Fe cation</name>
        <dbReference type="ChEBI" id="CHEBI:24875"/>
        <note>catalytic</note>
    </ligand>
</feature>
<proteinExistence type="inferred from homology"/>
<reference evidence="6" key="2">
    <citation type="submission" date="2022-10" db="EMBL/GenBank/DDBJ databases">
        <authorList>
            <consortium name="ENA_rothamsted_submissions"/>
            <consortium name="culmorum"/>
            <person name="King R."/>
        </authorList>
    </citation>
    <scope>NUCLEOTIDE SEQUENCE</scope>
</reference>
<dbReference type="AlphaFoldDB" id="A0A9N9RKW0"/>
<dbReference type="PANTHER" id="PTHR10543">
    <property type="entry name" value="BETA-CAROTENE DIOXYGENASE"/>
    <property type="match status" value="1"/>
</dbReference>
<keyword evidence="2 5" id="KW-0479">Metal-binding</keyword>
<comment type="similarity">
    <text evidence="1">Belongs to the carotenoid oxygenase family.</text>
</comment>
<feature type="binding site" evidence="5">
    <location>
        <position position="196"/>
    </location>
    <ligand>
        <name>Fe cation</name>
        <dbReference type="ChEBI" id="CHEBI:24875"/>
        <note>catalytic</note>
    </ligand>
</feature>
<keyword evidence="3" id="KW-0560">Oxidoreductase</keyword>
<keyword evidence="7" id="KW-1185">Reference proteome</keyword>
<evidence type="ECO:0000256" key="4">
    <source>
        <dbReference type="ARBA" id="ARBA00023004"/>
    </source>
</evidence>
<accession>A0A9N9RKW0</accession>
<evidence type="ECO:0000256" key="2">
    <source>
        <dbReference type="ARBA" id="ARBA00022723"/>
    </source>
</evidence>
<dbReference type="GO" id="GO:0003834">
    <property type="term" value="F:beta-carotene 15,15'-dioxygenase activity"/>
    <property type="evidence" value="ECO:0007669"/>
    <property type="project" value="TreeGrafter"/>
</dbReference>
<dbReference type="Pfam" id="PF03055">
    <property type="entry name" value="RPE65"/>
    <property type="match status" value="1"/>
</dbReference>
<comment type="cofactor">
    <cofactor evidence="5">
        <name>Fe(2+)</name>
        <dbReference type="ChEBI" id="CHEBI:29033"/>
    </cofactor>
    <text evidence="5">Binds 1 Fe(2+) ion per subunit.</text>
</comment>
<name>A0A9N9RKW0_9DIPT</name>
<sequence length="544" mass="62555">MTENQEFSYKKIGDLIKESDKNFYNYDAEVWIRSRKDEIIEPINGEITGKIPNWIKGSFILNGPGSFKIGDVSLNHVFDGMALLHRFHIENGNITYQCRFIKSEAYEKVKSENRLAFNEFGTTTISNGSFIQKVRAFFSQHDETSDNTLVTVYPIDTDMFALTETPIIRKFNPKTLETLERVDLNKSTKIVFQPAHPQVYDGKFYQCGLSITSEGAKYVIFCIPNGEDKFDNIQIIAKVPAKRKFSPGYMHSFGITENYFVIIEQPLSMPAFQMKIASYLKTPFVNSFKWLKDESTYIFLVDRVSGEVKHTFETEGFFYFHTVNQYEKDGHVVLDLSCYNDAELVKGLLVNHLIKLKKEKIKTNMLNSRVLRFVMPLNVLKEENIEKKNLVSLEGTEAEAFVKSDGSVFCVPEVICNTPLEFGTIWYDKYLGKYYKYFYGVGYDVHAEYPCTLLKVDVENKTTKIWKEKNAYPSEPLFIPSKDATSEDDGVVISSVSYGEADSNRVILLVLDAKTFNELGRCEFKNLSDPVTKTFHGWFLDERQ</sequence>
<dbReference type="OrthoDB" id="1069523at2759"/>
<keyword evidence="4 5" id="KW-0408">Iron</keyword>
<feature type="binding site" evidence="5">
    <location>
        <position position="251"/>
    </location>
    <ligand>
        <name>Fe cation</name>
        <dbReference type="ChEBI" id="CHEBI:24875"/>
        <note>catalytic</note>
    </ligand>
</feature>
<protein>
    <submittedName>
        <fullName evidence="6">Uncharacterized protein</fullName>
    </submittedName>
</protein>
<dbReference type="GO" id="GO:0042574">
    <property type="term" value="P:retinal metabolic process"/>
    <property type="evidence" value="ECO:0007669"/>
    <property type="project" value="TreeGrafter"/>
</dbReference>